<reference evidence="12 13" key="1">
    <citation type="submission" date="2016-10" db="EMBL/GenBank/DDBJ databases">
        <authorList>
            <person name="de Groot N.N."/>
        </authorList>
    </citation>
    <scope>NUCLEOTIDE SEQUENCE [LARGE SCALE GENOMIC DNA]</scope>
    <source>
        <strain evidence="12 13">DSM 25584</strain>
    </source>
</reference>
<evidence type="ECO:0000256" key="7">
    <source>
        <dbReference type="ARBA" id="ARBA00022842"/>
    </source>
</evidence>
<keyword evidence="6 10" id="KW-0274">FAD</keyword>
<evidence type="ECO:0000313" key="12">
    <source>
        <dbReference type="EMBL" id="SDF58548.1"/>
    </source>
</evidence>
<gene>
    <name evidence="12" type="ORF">SAMN05216241_101534</name>
</gene>
<protein>
    <recommendedName>
        <fullName evidence="2 10">FAD:protein FMN transferase</fullName>
        <ecNumber evidence="1 10">2.7.1.180</ecNumber>
    </recommendedName>
    <alternativeName>
        <fullName evidence="8 10">Flavin transferase</fullName>
    </alternativeName>
</protein>
<comment type="cofactor">
    <cofactor evidence="11">
        <name>Mg(2+)</name>
        <dbReference type="ChEBI" id="CHEBI:18420"/>
    </cofactor>
    <cofactor evidence="11">
        <name>Mn(2+)</name>
        <dbReference type="ChEBI" id="CHEBI:29035"/>
    </cofactor>
    <text evidence="11">Magnesium. Can also use manganese.</text>
</comment>
<dbReference type="PIRSF" id="PIRSF006268">
    <property type="entry name" value="ApbE"/>
    <property type="match status" value="1"/>
</dbReference>
<dbReference type="RefSeq" id="WP_176758481.1">
    <property type="nucleotide sequence ID" value="NZ_FNCE01000001.1"/>
</dbReference>
<evidence type="ECO:0000256" key="1">
    <source>
        <dbReference type="ARBA" id="ARBA00011955"/>
    </source>
</evidence>
<dbReference type="STRING" id="1082479.SAMN05216241_101534"/>
<evidence type="ECO:0000256" key="9">
    <source>
        <dbReference type="ARBA" id="ARBA00048540"/>
    </source>
</evidence>
<keyword evidence="13" id="KW-1185">Reference proteome</keyword>
<keyword evidence="5 10" id="KW-0479">Metal-binding</keyword>
<evidence type="ECO:0000256" key="11">
    <source>
        <dbReference type="PIRSR" id="PIRSR006268-2"/>
    </source>
</evidence>
<feature type="binding site" evidence="11">
    <location>
        <position position="286"/>
    </location>
    <ligand>
        <name>Mg(2+)</name>
        <dbReference type="ChEBI" id="CHEBI:18420"/>
    </ligand>
</feature>
<dbReference type="AlphaFoldDB" id="A0A1G7M9U8"/>
<proteinExistence type="inferred from homology"/>
<keyword evidence="12" id="KW-0449">Lipoprotein</keyword>
<comment type="similarity">
    <text evidence="10">Belongs to the ApbE family.</text>
</comment>
<evidence type="ECO:0000256" key="6">
    <source>
        <dbReference type="ARBA" id="ARBA00022827"/>
    </source>
</evidence>
<evidence type="ECO:0000256" key="8">
    <source>
        <dbReference type="ARBA" id="ARBA00031306"/>
    </source>
</evidence>
<keyword evidence="7 10" id="KW-0460">Magnesium</keyword>
<evidence type="ECO:0000256" key="3">
    <source>
        <dbReference type="ARBA" id="ARBA00022630"/>
    </source>
</evidence>
<dbReference type="Gene3D" id="3.10.520.10">
    <property type="entry name" value="ApbE-like domains"/>
    <property type="match status" value="1"/>
</dbReference>
<sequence length="330" mass="34527">MTTRRTLLGTLGGLAGAAVLPWPLAAGERARREPLTFMGVSGRVTLADPGDGRVEAALAQVRRELRRLEAAVSLYDPNSELSRLNRDGRLAGASPALRAVLDRALAVARATDGAFDPTVQPLWELHARFFRDANAPAPPPQLLRERAAGLVDHRRVRVDSDGVAFDRPGMAVTLNGLAQGRATDLVTETLRRHGLHRHLVDLGEFSARAGNDGEPWRVGVAAPAGGRLTLVRTVPLTSGALATSAGYGTPFDAEGRHHHLFDPATGGSTTRHASVSVTAPDAATADALSTAFSAMPTGRIAAVVADRPGLGALVVDHAGAVETFGRFAAA</sequence>
<accession>A0A1G7M9U8</accession>
<evidence type="ECO:0000256" key="2">
    <source>
        <dbReference type="ARBA" id="ARBA00016337"/>
    </source>
</evidence>
<dbReference type="InterPro" id="IPR024932">
    <property type="entry name" value="ApbE"/>
</dbReference>
<dbReference type="SUPFAM" id="SSF143631">
    <property type="entry name" value="ApbE-like"/>
    <property type="match status" value="1"/>
</dbReference>
<dbReference type="Pfam" id="PF02424">
    <property type="entry name" value="ApbE"/>
    <property type="match status" value="1"/>
</dbReference>
<name>A0A1G7M9U8_9PROT</name>
<dbReference type="GO" id="GO:0046872">
    <property type="term" value="F:metal ion binding"/>
    <property type="evidence" value="ECO:0007669"/>
    <property type="project" value="UniProtKB-UniRule"/>
</dbReference>
<dbReference type="PROSITE" id="PS51318">
    <property type="entry name" value="TAT"/>
    <property type="match status" value="1"/>
</dbReference>
<keyword evidence="3 10" id="KW-0285">Flavoprotein</keyword>
<dbReference type="EC" id="2.7.1.180" evidence="1 10"/>
<dbReference type="GO" id="GO:0016740">
    <property type="term" value="F:transferase activity"/>
    <property type="evidence" value="ECO:0007669"/>
    <property type="project" value="UniProtKB-UniRule"/>
</dbReference>
<comment type="catalytic activity">
    <reaction evidence="9 10">
        <text>L-threonyl-[protein] + FAD = FMN-L-threonyl-[protein] + AMP + H(+)</text>
        <dbReference type="Rhea" id="RHEA:36847"/>
        <dbReference type="Rhea" id="RHEA-COMP:11060"/>
        <dbReference type="Rhea" id="RHEA-COMP:11061"/>
        <dbReference type="ChEBI" id="CHEBI:15378"/>
        <dbReference type="ChEBI" id="CHEBI:30013"/>
        <dbReference type="ChEBI" id="CHEBI:57692"/>
        <dbReference type="ChEBI" id="CHEBI:74257"/>
        <dbReference type="ChEBI" id="CHEBI:456215"/>
        <dbReference type="EC" id="2.7.1.180"/>
    </reaction>
</comment>
<keyword evidence="4 10" id="KW-0808">Transferase</keyword>
<dbReference type="PANTHER" id="PTHR30040">
    <property type="entry name" value="THIAMINE BIOSYNTHESIS LIPOPROTEIN APBE"/>
    <property type="match status" value="1"/>
</dbReference>
<dbReference type="PANTHER" id="PTHR30040:SF2">
    <property type="entry name" value="FAD:PROTEIN FMN TRANSFERASE"/>
    <property type="match status" value="1"/>
</dbReference>
<evidence type="ECO:0000256" key="5">
    <source>
        <dbReference type="ARBA" id="ARBA00022723"/>
    </source>
</evidence>
<feature type="binding site" evidence="11">
    <location>
        <position position="176"/>
    </location>
    <ligand>
        <name>Mg(2+)</name>
        <dbReference type="ChEBI" id="CHEBI:18420"/>
    </ligand>
</feature>
<feature type="binding site" evidence="11">
    <location>
        <position position="290"/>
    </location>
    <ligand>
        <name>Mg(2+)</name>
        <dbReference type="ChEBI" id="CHEBI:18420"/>
    </ligand>
</feature>
<dbReference type="EMBL" id="FNCE01000001">
    <property type="protein sequence ID" value="SDF58548.1"/>
    <property type="molecule type" value="Genomic_DNA"/>
</dbReference>
<dbReference type="InterPro" id="IPR006311">
    <property type="entry name" value="TAT_signal"/>
</dbReference>
<evidence type="ECO:0000256" key="10">
    <source>
        <dbReference type="PIRNR" id="PIRNR006268"/>
    </source>
</evidence>
<organism evidence="12 13">
    <name type="scientific">Limimonas halophila</name>
    <dbReference type="NCBI Taxonomy" id="1082479"/>
    <lineage>
        <taxon>Bacteria</taxon>
        <taxon>Pseudomonadati</taxon>
        <taxon>Pseudomonadota</taxon>
        <taxon>Alphaproteobacteria</taxon>
        <taxon>Rhodospirillales</taxon>
        <taxon>Rhodovibrionaceae</taxon>
        <taxon>Limimonas</taxon>
    </lineage>
</organism>
<evidence type="ECO:0000313" key="13">
    <source>
        <dbReference type="Proteomes" id="UP000199415"/>
    </source>
</evidence>
<evidence type="ECO:0000256" key="4">
    <source>
        <dbReference type="ARBA" id="ARBA00022679"/>
    </source>
</evidence>
<dbReference type="InterPro" id="IPR003374">
    <property type="entry name" value="ApbE-like_sf"/>
</dbReference>
<dbReference type="Proteomes" id="UP000199415">
    <property type="component" value="Unassembled WGS sequence"/>
</dbReference>